<dbReference type="InParanoid" id="A0A194YJB3"/>
<dbReference type="InterPro" id="IPR029063">
    <property type="entry name" value="SAM-dependent_MTases_sf"/>
</dbReference>
<evidence type="ECO:0000256" key="2">
    <source>
        <dbReference type="ARBA" id="ARBA00022723"/>
    </source>
</evidence>
<dbReference type="GO" id="GO:0032259">
    <property type="term" value="P:methylation"/>
    <property type="evidence" value="ECO:0000318"/>
    <property type="project" value="GO_Central"/>
</dbReference>
<dbReference type="eggNOG" id="ENOG502QQVK">
    <property type="taxonomic scope" value="Eukaryota"/>
</dbReference>
<dbReference type="PANTHER" id="PTHR31009">
    <property type="entry name" value="S-ADENOSYL-L-METHIONINE:CARBOXYL METHYLTRANSFERASE FAMILY PROTEIN"/>
    <property type="match status" value="1"/>
</dbReference>
<reference evidence="5" key="2">
    <citation type="journal article" date="2018" name="Plant J.">
        <title>The Sorghum bicolor reference genome: improved assembly, gene annotations, a transcriptome atlas, and signatures of genome organization.</title>
        <authorList>
            <person name="McCormick R.F."/>
            <person name="Truong S.K."/>
            <person name="Sreedasyam A."/>
            <person name="Jenkins J."/>
            <person name="Shu S."/>
            <person name="Sims D."/>
            <person name="Kennedy M."/>
            <person name="Amirebrahimi M."/>
            <person name="Weers B.D."/>
            <person name="McKinley B."/>
            <person name="Mattison A."/>
            <person name="Morishige D.T."/>
            <person name="Grimwood J."/>
            <person name="Schmutz J."/>
            <person name="Mullet J.E."/>
        </authorList>
    </citation>
    <scope>NUCLEOTIDE SEQUENCE [LARGE SCALE GENOMIC DNA]</scope>
    <source>
        <strain evidence="5">cv. BTx623</strain>
    </source>
</reference>
<gene>
    <name evidence="4" type="ORF">SORBI_3010G100100</name>
</gene>
<keyword evidence="2" id="KW-0479">Metal-binding</keyword>
<dbReference type="EMBL" id="CM000769">
    <property type="protein sequence ID" value="KXG19696.1"/>
    <property type="molecule type" value="Genomic_DNA"/>
</dbReference>
<dbReference type="Gene3D" id="1.10.1200.270">
    <property type="entry name" value="Methyltransferase, alpha-helical capping domain"/>
    <property type="match status" value="1"/>
</dbReference>
<reference evidence="4 5" key="1">
    <citation type="journal article" date="2009" name="Nature">
        <title>The Sorghum bicolor genome and the diversification of grasses.</title>
        <authorList>
            <person name="Paterson A.H."/>
            <person name="Bowers J.E."/>
            <person name="Bruggmann R."/>
            <person name="Dubchak I."/>
            <person name="Grimwood J."/>
            <person name="Gundlach H."/>
            <person name="Haberer G."/>
            <person name="Hellsten U."/>
            <person name="Mitros T."/>
            <person name="Poliakov A."/>
            <person name="Schmutz J."/>
            <person name="Spannagl M."/>
            <person name="Tang H."/>
            <person name="Wang X."/>
            <person name="Wicker T."/>
            <person name="Bharti A.K."/>
            <person name="Chapman J."/>
            <person name="Feltus F.A."/>
            <person name="Gowik U."/>
            <person name="Grigoriev I.V."/>
            <person name="Lyons E."/>
            <person name="Maher C.A."/>
            <person name="Martis M."/>
            <person name="Narechania A."/>
            <person name="Otillar R.P."/>
            <person name="Penning B.W."/>
            <person name="Salamov A.A."/>
            <person name="Wang Y."/>
            <person name="Zhang L."/>
            <person name="Carpita N.C."/>
            <person name="Freeling M."/>
            <person name="Gingle A.R."/>
            <person name="Hash C.T."/>
            <person name="Keller B."/>
            <person name="Klein P."/>
            <person name="Kresovich S."/>
            <person name="McCann M.C."/>
            <person name="Ming R."/>
            <person name="Peterson D.G."/>
            <person name="Mehboob-ur-Rahman"/>
            <person name="Ware D."/>
            <person name="Westhoff P."/>
            <person name="Mayer K.F."/>
            <person name="Messing J."/>
            <person name="Rokhsar D.S."/>
        </authorList>
    </citation>
    <scope>NUCLEOTIDE SEQUENCE [LARGE SCALE GENOMIC DNA]</scope>
    <source>
        <strain evidence="5">cv. BTx623</strain>
    </source>
</reference>
<evidence type="ECO:0000256" key="3">
    <source>
        <dbReference type="ARBA" id="ARBA00022842"/>
    </source>
</evidence>
<comment type="similarity">
    <text evidence="1">Belongs to the methyltransferase superfamily. Type-7 methyltransferase family. SABATH subfamily.</text>
</comment>
<dbReference type="ExpressionAtlas" id="A0A194YJB3">
    <property type="expression patterns" value="baseline and differential"/>
</dbReference>
<protein>
    <submittedName>
        <fullName evidence="4">Uncharacterized protein</fullName>
    </submittedName>
</protein>
<dbReference type="Pfam" id="PF03492">
    <property type="entry name" value="Methyltransf_7"/>
    <property type="match status" value="1"/>
</dbReference>
<proteinExistence type="inferred from homology"/>
<dbReference type="SUPFAM" id="SSF53335">
    <property type="entry name" value="S-adenosyl-L-methionine-dependent methyltransferases"/>
    <property type="match status" value="1"/>
</dbReference>
<dbReference type="Gramene" id="KXG19696">
    <property type="protein sequence ID" value="KXG19696"/>
    <property type="gene ID" value="SORBI_3010G100100"/>
</dbReference>
<accession>A0A194YJB3</accession>
<dbReference type="OMA" id="CWIRRRE"/>
<dbReference type="InterPro" id="IPR042086">
    <property type="entry name" value="MeTrfase_capping"/>
</dbReference>
<dbReference type="GO" id="GO:0046872">
    <property type="term" value="F:metal ion binding"/>
    <property type="evidence" value="ECO:0007669"/>
    <property type="project" value="UniProtKB-KW"/>
</dbReference>
<evidence type="ECO:0000313" key="4">
    <source>
        <dbReference type="EMBL" id="KXG19696.1"/>
    </source>
</evidence>
<evidence type="ECO:0000256" key="1">
    <source>
        <dbReference type="ARBA" id="ARBA00008908"/>
    </source>
</evidence>
<sequence length="384" mass="43038">MVEVERNLRMVAGDGETSYAKNSRLQEKAMLEVKPMLAKAITEVCMALISGPTSTMVIADLGCSSGPNAVLFVASVVRVVEEHCKSLLGCHEPLELLFFLNDLPKNDFNNLFRSLEQIKNMVDIHHPCNYGGETIVTPPYYVAGLPGSFYTRLFPCHSVHFFHSSYCLMWLSQLPEELDIKSTTHLNEGNIYITRTTAPSVVKMYQQQFQKDLSLFLKLRSEELSPGGQMLLTLLGRKNRDALHGNLNHVYGLLGQAMQSLVAEGIVDKEKLYSFNLPIYGPSIDEVATIVRQSGLFNIGHIQLFESNWDPYDDSEGDHVVDSIQSGVNVARSLRAVMEPLFASHFGEQILDELFKRYACNVAKHLEKEKTKYSVIVMLLNSKG</sequence>
<evidence type="ECO:0000313" key="5">
    <source>
        <dbReference type="Proteomes" id="UP000000768"/>
    </source>
</evidence>
<dbReference type="Proteomes" id="UP000000768">
    <property type="component" value="Chromosome 10"/>
</dbReference>
<dbReference type="AlphaFoldDB" id="A0A194YJB3"/>
<organism evidence="4 5">
    <name type="scientific">Sorghum bicolor</name>
    <name type="common">Sorghum</name>
    <name type="synonym">Sorghum vulgare</name>
    <dbReference type="NCBI Taxonomy" id="4558"/>
    <lineage>
        <taxon>Eukaryota</taxon>
        <taxon>Viridiplantae</taxon>
        <taxon>Streptophyta</taxon>
        <taxon>Embryophyta</taxon>
        <taxon>Tracheophyta</taxon>
        <taxon>Spermatophyta</taxon>
        <taxon>Magnoliopsida</taxon>
        <taxon>Liliopsida</taxon>
        <taxon>Poales</taxon>
        <taxon>Poaceae</taxon>
        <taxon>PACMAD clade</taxon>
        <taxon>Panicoideae</taxon>
        <taxon>Andropogonodae</taxon>
        <taxon>Andropogoneae</taxon>
        <taxon>Sorghinae</taxon>
        <taxon>Sorghum</taxon>
    </lineage>
</organism>
<dbReference type="FunCoup" id="A0A194YJB3">
    <property type="interactions" value="6"/>
</dbReference>
<name>A0A194YJB3_SORBI</name>
<keyword evidence="5" id="KW-1185">Reference proteome</keyword>
<keyword evidence="3" id="KW-0460">Magnesium</keyword>
<dbReference type="OrthoDB" id="742322at2759"/>
<dbReference type="GO" id="GO:0008757">
    <property type="term" value="F:S-adenosylmethionine-dependent methyltransferase activity"/>
    <property type="evidence" value="ECO:0000318"/>
    <property type="project" value="GO_Central"/>
</dbReference>
<dbReference type="Gene3D" id="3.40.50.150">
    <property type="entry name" value="Vaccinia Virus protein VP39"/>
    <property type="match status" value="1"/>
</dbReference>
<dbReference type="InterPro" id="IPR005299">
    <property type="entry name" value="MeTrfase_7"/>
</dbReference>